<feature type="compositionally biased region" description="Basic residues" evidence="1">
    <location>
        <begin position="29"/>
        <end position="49"/>
    </location>
</feature>
<feature type="compositionally biased region" description="Low complexity" evidence="1">
    <location>
        <begin position="51"/>
        <end position="75"/>
    </location>
</feature>
<evidence type="ECO:0000313" key="2">
    <source>
        <dbReference type="EMBL" id="NDV38069.1"/>
    </source>
</evidence>
<dbReference type="AlphaFoldDB" id="A0A6B2LLP2"/>
<feature type="region of interest" description="Disordered" evidence="1">
    <location>
        <begin position="89"/>
        <end position="134"/>
    </location>
</feature>
<dbReference type="EMBL" id="GIBP01009100">
    <property type="protein sequence ID" value="NDV38069.1"/>
    <property type="molecule type" value="Transcribed_RNA"/>
</dbReference>
<evidence type="ECO:0000256" key="1">
    <source>
        <dbReference type="SAM" id="MobiDB-lite"/>
    </source>
</evidence>
<sequence length="134" mass="15681">MGLVLLRMALRLRPRGPPRCRDHRLLRLRGHPHPRRGVLPRRRLHHRTPSRPLRPGLGRRPPGYPKDLPLPLVRPRDLPPLVRLVRLQRRLLPQGHPQRRRQRPDVHQHDHRGLRGRADGYADPVCAEGQLGPR</sequence>
<feature type="region of interest" description="Disordered" evidence="1">
    <location>
        <begin position="29"/>
        <end position="75"/>
    </location>
</feature>
<name>A0A6B2LLP2_9EUKA</name>
<accession>A0A6B2LLP2</accession>
<reference evidence="2" key="1">
    <citation type="journal article" date="2020" name="J. Eukaryot. Microbiol.">
        <title>De novo Sequencing, Assembly and Annotation of the Transcriptome for the Free-Living Testate Amoeba Arcella intermedia.</title>
        <authorList>
            <person name="Ribeiro G.M."/>
            <person name="Porfirio-Sousa A.L."/>
            <person name="Maurer-Alcala X.X."/>
            <person name="Katz L.A."/>
            <person name="Lahr D.J.G."/>
        </authorList>
    </citation>
    <scope>NUCLEOTIDE SEQUENCE</scope>
</reference>
<proteinExistence type="predicted"/>
<organism evidence="2">
    <name type="scientific">Arcella intermedia</name>
    <dbReference type="NCBI Taxonomy" id="1963864"/>
    <lineage>
        <taxon>Eukaryota</taxon>
        <taxon>Amoebozoa</taxon>
        <taxon>Tubulinea</taxon>
        <taxon>Elardia</taxon>
        <taxon>Arcellinida</taxon>
        <taxon>Sphaerothecina</taxon>
        <taxon>Arcellidae</taxon>
        <taxon>Arcella</taxon>
    </lineage>
</organism>
<protein>
    <submittedName>
        <fullName evidence="2">Uncharacterized protein</fullName>
    </submittedName>
</protein>
<feature type="compositionally biased region" description="Basic and acidic residues" evidence="1">
    <location>
        <begin position="103"/>
        <end position="120"/>
    </location>
</feature>